<dbReference type="Proteomes" id="UP000006694">
    <property type="component" value="Chromosome"/>
</dbReference>
<dbReference type="AlphaFoldDB" id="A5FDL5"/>
<dbReference type="STRING" id="376686.Fjoh_3696"/>
<name>A5FDL5_FLAJ1</name>
<dbReference type="eggNOG" id="COG3209">
    <property type="taxonomic scope" value="Bacteria"/>
</dbReference>
<evidence type="ECO:0008006" key="3">
    <source>
        <dbReference type="Google" id="ProtNLM"/>
    </source>
</evidence>
<accession>A5FDL5</accession>
<protein>
    <recommendedName>
        <fullName evidence="3">RHS repeat-associated core domain-containing protein</fullName>
    </recommendedName>
</protein>
<dbReference type="KEGG" id="fjo:Fjoh_3696"/>
<dbReference type="Gene3D" id="2.180.10.10">
    <property type="entry name" value="RHS repeat-associated core"/>
    <property type="match status" value="1"/>
</dbReference>
<organism evidence="1 2">
    <name type="scientific">Flavobacterium johnsoniae (strain ATCC 17061 / DSM 2064 / JCM 8514 / BCRC 14874 / CCUG 350202 / NBRC 14942 / NCIMB 11054 / UW101)</name>
    <name type="common">Cytophaga johnsonae</name>
    <dbReference type="NCBI Taxonomy" id="376686"/>
    <lineage>
        <taxon>Bacteria</taxon>
        <taxon>Pseudomonadati</taxon>
        <taxon>Bacteroidota</taxon>
        <taxon>Flavobacteriia</taxon>
        <taxon>Flavobacteriales</taxon>
        <taxon>Flavobacteriaceae</taxon>
        <taxon>Flavobacterium</taxon>
    </lineage>
</organism>
<dbReference type="InterPro" id="IPR022385">
    <property type="entry name" value="Rhs_assc_core"/>
</dbReference>
<dbReference type="EMBL" id="CP000685">
    <property type="protein sequence ID" value="ABQ06710.1"/>
    <property type="molecule type" value="Genomic_DNA"/>
</dbReference>
<gene>
    <name evidence="1" type="ordered locus">Fjoh_3696</name>
</gene>
<evidence type="ECO:0000313" key="1">
    <source>
        <dbReference type="EMBL" id="ABQ06710.1"/>
    </source>
</evidence>
<reference evidence="1 2" key="1">
    <citation type="journal article" date="2009" name="Appl. Environ. Microbiol.">
        <title>Novel features of the polysaccharide-digesting gliding bacterium Flavobacterium johnsoniae as revealed by genome sequence analysis.</title>
        <authorList>
            <person name="McBride M.J."/>
            <person name="Xie G."/>
            <person name="Martens E.C."/>
            <person name="Lapidus A."/>
            <person name="Henrissat B."/>
            <person name="Rhodes R.G."/>
            <person name="Goltsman E."/>
            <person name="Wang W."/>
            <person name="Xu J."/>
            <person name="Hunnicutt D.W."/>
            <person name="Staroscik A.M."/>
            <person name="Hoover T.R."/>
            <person name="Cheng Y.Q."/>
            <person name="Stein J.L."/>
        </authorList>
    </citation>
    <scope>NUCLEOTIDE SEQUENCE [LARGE SCALE GENOMIC DNA]</scope>
    <source>
        <strain evidence="2">ATCC 17061 / DSM 2064 / JCM 8514 / BCRC 14874 / CCUG 350202 / NBRC 14942 / NCIMB 11054 / UW101</strain>
    </source>
</reference>
<keyword evidence="2" id="KW-1185">Reference proteome</keyword>
<evidence type="ECO:0000313" key="2">
    <source>
        <dbReference type="Proteomes" id="UP000006694"/>
    </source>
</evidence>
<sequence length="273" mass="28887">MDWRQYDPAIGRFNVIDPLTELAPMHNPYRFGFNNPVYWSDPSGLFENDNQGLAICPTCPNTPAFKPLIDDPNNIYDYDPQTQTASKATELNEVVVQGKSKKSSAVDHANSINDRIGDGADILALTNNKGGSFRLTNNGSYNPRNFSFKYYKSNWIGGSAANIKTFNVSKLIKRGSIATTVILGTIEVGQGVAGDYQNYQNTGYTNGENTAVATAKVGAGIAVGWAAGAATGAAVGSLIPIPIVGTVAGAIVGGVAGYYASETAGNLVEKAYE</sequence>
<proteinExistence type="predicted"/>
<dbReference type="HOGENOM" id="CLU_1018433_0_0_10"/>
<dbReference type="NCBIfam" id="TIGR03696">
    <property type="entry name" value="Rhs_assc_core"/>
    <property type="match status" value="1"/>
</dbReference>